<accession>A0ABQ5N627</accession>
<evidence type="ECO:0000259" key="1">
    <source>
        <dbReference type="Pfam" id="PF00561"/>
    </source>
</evidence>
<evidence type="ECO:0000313" key="2">
    <source>
        <dbReference type="EMBL" id="GLC30564.1"/>
    </source>
</evidence>
<feature type="domain" description="AB hydrolase-1" evidence="1">
    <location>
        <begin position="25"/>
        <end position="122"/>
    </location>
</feature>
<keyword evidence="3" id="KW-1185">Reference proteome</keyword>
<protein>
    <recommendedName>
        <fullName evidence="1">AB hydrolase-1 domain-containing protein</fullName>
    </recommendedName>
</protein>
<dbReference type="RefSeq" id="WP_264849831.1">
    <property type="nucleotide sequence ID" value="NZ_BRXR01000001.1"/>
</dbReference>
<dbReference type="Gene3D" id="3.40.50.1820">
    <property type="entry name" value="alpha/beta hydrolase"/>
    <property type="match status" value="1"/>
</dbReference>
<dbReference type="Pfam" id="PF00561">
    <property type="entry name" value="Abhydrolase_1"/>
    <property type="match status" value="1"/>
</dbReference>
<dbReference type="EMBL" id="BRXR01000001">
    <property type="protein sequence ID" value="GLC30564.1"/>
    <property type="molecule type" value="Genomic_DNA"/>
</dbReference>
<dbReference type="InterPro" id="IPR050471">
    <property type="entry name" value="AB_hydrolase"/>
</dbReference>
<organism evidence="2 3">
    <name type="scientific">Clostridium omnivorum</name>
    <dbReference type="NCBI Taxonomy" id="1604902"/>
    <lineage>
        <taxon>Bacteria</taxon>
        <taxon>Bacillati</taxon>
        <taxon>Bacillota</taxon>
        <taxon>Clostridia</taxon>
        <taxon>Eubacteriales</taxon>
        <taxon>Clostridiaceae</taxon>
        <taxon>Clostridium</taxon>
    </lineage>
</organism>
<dbReference type="PANTHER" id="PTHR43433">
    <property type="entry name" value="HYDROLASE, ALPHA/BETA FOLD FAMILY PROTEIN"/>
    <property type="match status" value="1"/>
</dbReference>
<name>A0ABQ5N627_9CLOT</name>
<dbReference type="SUPFAM" id="SSF53474">
    <property type="entry name" value="alpha/beta-Hydrolases"/>
    <property type="match status" value="1"/>
</dbReference>
<dbReference type="InterPro" id="IPR000073">
    <property type="entry name" value="AB_hydrolase_1"/>
</dbReference>
<proteinExistence type="predicted"/>
<dbReference type="InterPro" id="IPR029058">
    <property type="entry name" value="AB_hydrolase_fold"/>
</dbReference>
<evidence type="ECO:0000313" key="3">
    <source>
        <dbReference type="Proteomes" id="UP001208567"/>
    </source>
</evidence>
<dbReference type="PANTHER" id="PTHR43433:SF4">
    <property type="entry name" value="NON-HEME CHLOROPEROXIDASE-RELATED"/>
    <property type="match status" value="1"/>
</dbReference>
<dbReference type="Proteomes" id="UP001208567">
    <property type="component" value="Unassembled WGS sequence"/>
</dbReference>
<sequence length="294" mass="33433">MDVNYKTFTASDGAELQYCDLGKGKPMVFVHPFGGSIEKSLPLILEETAKKFRVICFDQRGFGKSPAYGTMSVNQSARDLKELLNFLGLHKLYAVGYSMGSAVLYSYVEQFGCDSFEKIILGDMTPKLVNEDGWNKGLYQGWYTRERYEIDKATMKKDFRTWGLYFYEQALNLHNHEQVRDFKVTPELMPMISKLMGITEEMTETIFNIGEEAKNIQIAYWNSMCDNDFREVLKKVTCPAAILYSEPGSLYDARTASYVASQMPQATVYPMMGCTHVTGQINLGKRVVEILAQE</sequence>
<comment type="caution">
    <text evidence="2">The sequence shown here is derived from an EMBL/GenBank/DDBJ whole genome shotgun (WGS) entry which is preliminary data.</text>
</comment>
<gene>
    <name evidence="2" type="ORF">bsdE14_19740</name>
</gene>
<reference evidence="2 3" key="1">
    <citation type="journal article" date="2024" name="Int. J. Syst. Evol. Microbiol.">
        <title>Clostridium omnivorum sp. nov., isolated from anoxic soil under the treatment of reductive soil disinfestation.</title>
        <authorList>
            <person name="Ueki A."/>
            <person name="Tonouchi A."/>
            <person name="Kaku N."/>
            <person name="Honma S."/>
            <person name="Ueki K."/>
        </authorList>
    </citation>
    <scope>NUCLEOTIDE SEQUENCE [LARGE SCALE GENOMIC DNA]</scope>
    <source>
        <strain evidence="2 3">E14</strain>
    </source>
</reference>